<dbReference type="OrthoDB" id="9815009at2"/>
<reference evidence="4" key="1">
    <citation type="submission" date="2013-03" db="EMBL/GenBank/DDBJ databases">
        <title>Draft genome sequence of the hydrogen-ethanol-producing anaerobic alkalithermophilic Caloramator celere.</title>
        <authorList>
            <person name="Ciranna A."/>
            <person name="Larjo A."/>
            <person name="Kivisto A."/>
            <person name="Santala V."/>
            <person name="Roos C."/>
            <person name="Karp M."/>
        </authorList>
    </citation>
    <scope>NUCLEOTIDE SEQUENCE [LARGE SCALE GENOMIC DNA]</scope>
    <source>
        <strain evidence="4">DSM 8682</strain>
    </source>
</reference>
<name>R7RUL9_9CLOT</name>
<feature type="domain" description="Resolvase HTH" evidence="1">
    <location>
        <begin position="13"/>
        <end position="42"/>
    </location>
</feature>
<dbReference type="AlphaFoldDB" id="R7RUL9"/>
<dbReference type="InterPro" id="IPR026881">
    <property type="entry name" value="WYL_dom"/>
</dbReference>
<accession>R7RUL9</accession>
<proteinExistence type="predicted"/>
<dbReference type="PROSITE" id="PS52050">
    <property type="entry name" value="WYL"/>
    <property type="match status" value="1"/>
</dbReference>
<feature type="domain" description="WCX" evidence="3">
    <location>
        <begin position="232"/>
        <end position="302"/>
    </location>
</feature>
<gene>
    <name evidence="4" type="ORF">TCEL_02299</name>
</gene>
<dbReference type="Pfam" id="PF02796">
    <property type="entry name" value="HTH_7"/>
    <property type="match status" value="1"/>
</dbReference>
<dbReference type="Proteomes" id="UP000014923">
    <property type="component" value="Unassembled WGS sequence"/>
</dbReference>
<sequence>MKGSIERFENFLVLVESGNYTKNQICEILNIDVRTFYRYVNKAKKVKNIDIKSNKNKVYIEKQSEDSISITKDLKQLINLSVEAAESYIDFFLNSPELIKAKFNLKFKDNYIEIHKQPICRLNSKQKYFMTKLYDSLLEDKDYFIYNMKYLLPNGEEKEYCIVPYKIVFKRRAWYVLALDCIENYKAKIFRVNRILDLRKQNCTIDYNVYKDNVKDLFKNAWEFYGGEEIKKVRLKVHKEEIWTYLTEVDWHRSQINDNKNRVIEFSVAKPQEMLPFILQYAEGIEILEPIELKQEYLNILNNAIMINSDT</sequence>
<dbReference type="InterPro" id="IPR057727">
    <property type="entry name" value="WCX_dom"/>
</dbReference>
<dbReference type="eggNOG" id="COG2378">
    <property type="taxonomic scope" value="Bacteria"/>
</dbReference>
<dbReference type="GO" id="GO:0000150">
    <property type="term" value="F:DNA strand exchange activity"/>
    <property type="evidence" value="ECO:0007669"/>
    <property type="project" value="InterPro"/>
</dbReference>
<evidence type="ECO:0000259" key="1">
    <source>
        <dbReference type="Pfam" id="PF02796"/>
    </source>
</evidence>
<dbReference type="HOGENOM" id="CLU_857081_0_0_9"/>
<evidence type="ECO:0000259" key="3">
    <source>
        <dbReference type="Pfam" id="PF25583"/>
    </source>
</evidence>
<protein>
    <submittedName>
        <fullName evidence="4">Transcription regulator</fullName>
    </submittedName>
</protein>
<dbReference type="RefSeq" id="WP_018666497.1">
    <property type="nucleotide sequence ID" value="NZ_HF952039.1"/>
</dbReference>
<dbReference type="PANTHER" id="PTHR34580:SF1">
    <property type="entry name" value="PROTEIN PAFC"/>
    <property type="match status" value="1"/>
</dbReference>
<evidence type="ECO:0000313" key="5">
    <source>
        <dbReference type="Proteomes" id="UP000014923"/>
    </source>
</evidence>
<dbReference type="InterPro" id="IPR006120">
    <property type="entry name" value="Resolvase_HTH_dom"/>
</dbReference>
<dbReference type="GO" id="GO:0003677">
    <property type="term" value="F:DNA binding"/>
    <property type="evidence" value="ECO:0007669"/>
    <property type="project" value="InterPro"/>
</dbReference>
<dbReference type="Pfam" id="PF25583">
    <property type="entry name" value="WCX"/>
    <property type="match status" value="1"/>
</dbReference>
<comment type="caution">
    <text evidence="4">The sequence shown here is derived from an EMBL/GenBank/DDBJ whole genome shotgun (WGS) entry which is preliminary data.</text>
</comment>
<dbReference type="EMBL" id="CAVN010000149">
    <property type="protein sequence ID" value="CDF59231.1"/>
    <property type="molecule type" value="Genomic_DNA"/>
</dbReference>
<evidence type="ECO:0000259" key="2">
    <source>
        <dbReference type="Pfam" id="PF13280"/>
    </source>
</evidence>
<dbReference type="PANTHER" id="PTHR34580">
    <property type="match status" value="1"/>
</dbReference>
<organism evidence="4 5">
    <name type="scientific">Thermobrachium celere DSM 8682</name>
    <dbReference type="NCBI Taxonomy" id="941824"/>
    <lineage>
        <taxon>Bacteria</taxon>
        <taxon>Bacillati</taxon>
        <taxon>Bacillota</taxon>
        <taxon>Clostridia</taxon>
        <taxon>Eubacteriales</taxon>
        <taxon>Clostridiaceae</taxon>
        <taxon>Thermobrachium</taxon>
    </lineage>
</organism>
<dbReference type="Pfam" id="PF13280">
    <property type="entry name" value="WYL"/>
    <property type="match status" value="1"/>
</dbReference>
<dbReference type="InterPro" id="IPR051534">
    <property type="entry name" value="CBASS_pafABC_assoc_protein"/>
</dbReference>
<evidence type="ECO:0000313" key="4">
    <source>
        <dbReference type="EMBL" id="CDF59231.1"/>
    </source>
</evidence>
<feature type="domain" description="WYL" evidence="2">
    <location>
        <begin position="148"/>
        <end position="199"/>
    </location>
</feature>
<keyword evidence="5" id="KW-1185">Reference proteome</keyword>